<organism evidence="1 2">
    <name type="scientific">Paraburkholderia rhynchosiae</name>
    <dbReference type="NCBI Taxonomy" id="487049"/>
    <lineage>
        <taxon>Bacteria</taxon>
        <taxon>Pseudomonadati</taxon>
        <taxon>Pseudomonadota</taxon>
        <taxon>Betaproteobacteria</taxon>
        <taxon>Burkholderiales</taxon>
        <taxon>Burkholderiaceae</taxon>
        <taxon>Paraburkholderia</taxon>
    </lineage>
</organism>
<sequence length="270" mass="29956">MNPLSPEEMRQILADTHEKLLVNPLKGGGYSWSWPDGSVKGIRLLRIKASGACKRPRFSNEDVAPPSTREELLRVFEEDLAGAVNGSATKKPPRPMVGTAAPTRRADSTTFAAAFKSCKPFVFEKVNLGVDLSRPMLYFAQSFDLNGAPYAKYVGKADDHERPFKHYENKVARMIAGRIDKYRLVHKGLALAHGQGHRCVMTLVCNVPDGADVLAWEAHAIKAIGSFGPQDAYRLNENRGSRKRIAGQDIPEPLRLALAHLNFRDPIERE</sequence>
<accession>A0A6J5CV65</accession>
<evidence type="ECO:0000313" key="2">
    <source>
        <dbReference type="Proteomes" id="UP000494205"/>
    </source>
</evidence>
<proteinExistence type="predicted"/>
<dbReference type="Proteomes" id="UP000494205">
    <property type="component" value="Unassembled WGS sequence"/>
</dbReference>
<protein>
    <submittedName>
        <fullName evidence="1">Uncharacterized protein</fullName>
    </submittedName>
</protein>
<dbReference type="EMBL" id="CADIJZ010000057">
    <property type="protein sequence ID" value="CAB3743378.1"/>
    <property type="molecule type" value="Genomic_DNA"/>
</dbReference>
<evidence type="ECO:0000313" key="1">
    <source>
        <dbReference type="EMBL" id="CAB3743378.1"/>
    </source>
</evidence>
<dbReference type="AlphaFoldDB" id="A0A6J5CV65"/>
<dbReference type="RefSeq" id="WP_146014401.1">
    <property type="nucleotide sequence ID" value="NZ_CADIJZ010000057.1"/>
</dbReference>
<name>A0A6J5CV65_9BURK</name>
<dbReference type="OrthoDB" id="9134035at2"/>
<reference evidence="1 2" key="1">
    <citation type="submission" date="2020-04" db="EMBL/GenBank/DDBJ databases">
        <authorList>
            <person name="De Canck E."/>
        </authorList>
    </citation>
    <scope>NUCLEOTIDE SEQUENCE [LARGE SCALE GENOMIC DNA]</scope>
    <source>
        <strain evidence="1 2">LMG 27174</strain>
    </source>
</reference>
<gene>
    <name evidence="1" type="ORF">LMG27174_06974</name>
</gene>